<reference evidence="1 2" key="1">
    <citation type="submission" date="2014-07" db="EMBL/GenBank/DDBJ databases">
        <title>Genome Sequence of Rhodococcus opacus Strain R7, a Biodegrader of Mono- and Polycyclic Aromatic Hydrocarbons.</title>
        <authorList>
            <person name="Di Gennaro P."/>
            <person name="Zampolli J."/>
            <person name="Presti I."/>
            <person name="Cappelletti M."/>
            <person name="D'Ursi P."/>
            <person name="Orro A."/>
            <person name="Mezzelani A."/>
            <person name="Milanesi L."/>
        </authorList>
    </citation>
    <scope>NUCLEOTIDE SEQUENCE [LARGE SCALE GENOMIC DNA]</scope>
    <source>
        <strain evidence="1 2">R7</strain>
    </source>
</reference>
<dbReference type="RefSeq" id="WP_112299210.1">
    <property type="nucleotide sequence ID" value="NZ_CP008947.1"/>
</dbReference>
<proteinExistence type="predicted"/>
<organism evidence="1 2">
    <name type="scientific">Rhodococcus opacus</name>
    <name type="common">Nocardia opaca</name>
    <dbReference type="NCBI Taxonomy" id="37919"/>
    <lineage>
        <taxon>Bacteria</taxon>
        <taxon>Bacillati</taxon>
        <taxon>Actinomycetota</taxon>
        <taxon>Actinomycetes</taxon>
        <taxon>Mycobacteriales</taxon>
        <taxon>Nocardiaceae</taxon>
        <taxon>Rhodococcus</taxon>
    </lineage>
</organism>
<evidence type="ECO:0000313" key="2">
    <source>
        <dbReference type="Proteomes" id="UP000028488"/>
    </source>
</evidence>
<dbReference type="Proteomes" id="UP000028488">
    <property type="component" value="Chromosome"/>
</dbReference>
<dbReference type="Pfam" id="PF08922">
    <property type="entry name" value="DUF1905"/>
    <property type="match status" value="1"/>
</dbReference>
<dbReference type="eggNOG" id="COG4430">
    <property type="taxonomic scope" value="Bacteria"/>
</dbReference>
<dbReference type="InterPro" id="IPR037079">
    <property type="entry name" value="AF2212/PG0164-like_sf"/>
</dbReference>
<dbReference type="InterPro" id="IPR015018">
    <property type="entry name" value="DUF1905"/>
</dbReference>
<name>A0A076EDN1_RHOOP</name>
<dbReference type="Gene3D" id="2.40.30.100">
    <property type="entry name" value="AF2212/PG0164-like"/>
    <property type="match status" value="1"/>
</dbReference>
<dbReference type="AlphaFoldDB" id="A0A076EDN1"/>
<sequence length="146" mass="15676">MRFRTTIELGGKTATGFRIPEDVVAELGSGKRPAVRVTIGGHTYRTTVAPMGGVFMIPLSAENRAGAGVAAGDEVDVDVELDSEPRVVTVPPDFAAALDREPDARTAFDALSYNNQRRHVLSIEGAKTDETRQRRIGKAVDALRQG</sequence>
<gene>
    <name evidence="1" type="ORF">EP51_07135</name>
</gene>
<dbReference type="SUPFAM" id="SSF141694">
    <property type="entry name" value="AF2212/PG0164-like"/>
    <property type="match status" value="1"/>
</dbReference>
<evidence type="ECO:0000313" key="1">
    <source>
        <dbReference type="EMBL" id="AII04375.1"/>
    </source>
</evidence>
<protein>
    <recommendedName>
        <fullName evidence="3">DUF1905 domain-containing protein</fullName>
    </recommendedName>
</protein>
<dbReference type="EMBL" id="CP008947">
    <property type="protein sequence ID" value="AII04375.1"/>
    <property type="molecule type" value="Genomic_DNA"/>
</dbReference>
<accession>A0A076EDN1</accession>
<dbReference type="Pfam" id="PF13376">
    <property type="entry name" value="OmdA"/>
    <property type="match status" value="1"/>
</dbReference>
<evidence type="ECO:0008006" key="3">
    <source>
        <dbReference type="Google" id="ProtNLM"/>
    </source>
</evidence>